<dbReference type="Proteomes" id="UP000314294">
    <property type="component" value="Unassembled WGS sequence"/>
</dbReference>
<protein>
    <submittedName>
        <fullName evidence="1">Uncharacterized protein</fullName>
    </submittedName>
</protein>
<gene>
    <name evidence="1" type="ORF">EYF80_057148</name>
</gene>
<evidence type="ECO:0000313" key="1">
    <source>
        <dbReference type="EMBL" id="TNN32690.1"/>
    </source>
</evidence>
<dbReference type="AlphaFoldDB" id="A0A4Z2EVL6"/>
<sequence>MAAAAAAADFRPHAFPPCVPNGASISRRWVQATVESDNGTQCGPRLRVGRS</sequence>
<comment type="caution">
    <text evidence="1">The sequence shown here is derived from an EMBL/GenBank/DDBJ whole genome shotgun (WGS) entry which is preliminary data.</text>
</comment>
<keyword evidence="2" id="KW-1185">Reference proteome</keyword>
<accession>A0A4Z2EVL6</accession>
<reference evidence="1 2" key="1">
    <citation type="submission" date="2019-03" db="EMBL/GenBank/DDBJ databases">
        <title>First draft genome of Liparis tanakae, snailfish: a comprehensive survey of snailfish specific genes.</title>
        <authorList>
            <person name="Kim W."/>
            <person name="Song I."/>
            <person name="Jeong J.-H."/>
            <person name="Kim D."/>
            <person name="Kim S."/>
            <person name="Ryu S."/>
            <person name="Song J.Y."/>
            <person name="Lee S.K."/>
        </authorList>
    </citation>
    <scope>NUCLEOTIDE SEQUENCE [LARGE SCALE GENOMIC DNA]</scope>
    <source>
        <tissue evidence="1">Muscle</tissue>
    </source>
</reference>
<organism evidence="1 2">
    <name type="scientific">Liparis tanakae</name>
    <name type="common">Tanaka's snailfish</name>
    <dbReference type="NCBI Taxonomy" id="230148"/>
    <lineage>
        <taxon>Eukaryota</taxon>
        <taxon>Metazoa</taxon>
        <taxon>Chordata</taxon>
        <taxon>Craniata</taxon>
        <taxon>Vertebrata</taxon>
        <taxon>Euteleostomi</taxon>
        <taxon>Actinopterygii</taxon>
        <taxon>Neopterygii</taxon>
        <taxon>Teleostei</taxon>
        <taxon>Neoteleostei</taxon>
        <taxon>Acanthomorphata</taxon>
        <taxon>Eupercaria</taxon>
        <taxon>Perciformes</taxon>
        <taxon>Cottioidei</taxon>
        <taxon>Cottales</taxon>
        <taxon>Liparidae</taxon>
        <taxon>Liparis</taxon>
    </lineage>
</organism>
<evidence type="ECO:0000313" key="2">
    <source>
        <dbReference type="Proteomes" id="UP000314294"/>
    </source>
</evidence>
<dbReference type="EMBL" id="SRLO01002547">
    <property type="protein sequence ID" value="TNN32690.1"/>
    <property type="molecule type" value="Genomic_DNA"/>
</dbReference>
<name>A0A4Z2EVL6_9TELE</name>
<proteinExistence type="predicted"/>